<dbReference type="RefSeq" id="WP_217906547.1">
    <property type="nucleotide sequence ID" value="NZ_NEVS01000004.1"/>
</dbReference>
<dbReference type="Proteomes" id="UP000215767">
    <property type="component" value="Unassembled WGS sequence"/>
</dbReference>
<name>A0A261UBV4_9BORD</name>
<accession>A0A261UBV4</accession>
<feature type="non-terminal residue" evidence="1">
    <location>
        <position position="1"/>
    </location>
</feature>
<sequence>ASACLMKPMICSSVNLLFLMSVILQVDGLRCHYAGTAGRGQVIYMCLIKQKDWSYEKEWRIIVPLGPSYANAEQPMPKPSAVILGSMTATDDEAVMKELCKAMDIPLRRVAQRPGGFELELVSEKG</sequence>
<proteinExistence type="predicted"/>
<gene>
    <name evidence="1" type="ORF">CAL28_07645</name>
</gene>
<evidence type="ECO:0000313" key="1">
    <source>
        <dbReference type="EMBL" id="OZI59416.1"/>
    </source>
</evidence>
<dbReference type="EMBL" id="NEVS01000004">
    <property type="protein sequence ID" value="OZI59416.1"/>
    <property type="molecule type" value="Genomic_DNA"/>
</dbReference>
<keyword evidence="2" id="KW-1185">Reference proteome</keyword>
<protein>
    <submittedName>
        <fullName evidence="1">Uncharacterized protein</fullName>
    </submittedName>
</protein>
<dbReference type="AlphaFoldDB" id="A0A261UBV4"/>
<comment type="caution">
    <text evidence="1">The sequence shown here is derived from an EMBL/GenBank/DDBJ whole genome shotgun (WGS) entry which is preliminary data.</text>
</comment>
<organism evidence="1 2">
    <name type="scientific">Bordetella genomosp. 11</name>
    <dbReference type="NCBI Taxonomy" id="1416808"/>
    <lineage>
        <taxon>Bacteria</taxon>
        <taxon>Pseudomonadati</taxon>
        <taxon>Pseudomonadota</taxon>
        <taxon>Betaproteobacteria</taxon>
        <taxon>Burkholderiales</taxon>
        <taxon>Alcaligenaceae</taxon>
        <taxon>Bordetella</taxon>
    </lineage>
</organism>
<evidence type="ECO:0000313" key="2">
    <source>
        <dbReference type="Proteomes" id="UP000215767"/>
    </source>
</evidence>
<reference evidence="2" key="1">
    <citation type="submission" date="2017-05" db="EMBL/GenBank/DDBJ databases">
        <title>Complete and WGS of Bordetella genogroups.</title>
        <authorList>
            <person name="Spilker T."/>
            <person name="Lipuma J."/>
        </authorList>
    </citation>
    <scope>NUCLEOTIDE SEQUENCE [LARGE SCALE GENOMIC DNA]</scope>
    <source>
        <strain evidence="2">AU8856</strain>
    </source>
</reference>